<dbReference type="EMBL" id="BAAAHP010000187">
    <property type="protein sequence ID" value="GAA0897806.1"/>
    <property type="molecule type" value="Genomic_DNA"/>
</dbReference>
<dbReference type="Gene3D" id="3.30.428.10">
    <property type="entry name" value="HIT-like"/>
    <property type="match status" value="1"/>
</dbReference>
<feature type="short sequence motif" description="Histidine triad motif" evidence="1">
    <location>
        <begin position="98"/>
        <end position="102"/>
    </location>
</feature>
<dbReference type="PRINTS" id="PR00332">
    <property type="entry name" value="HISTRIAD"/>
</dbReference>
<dbReference type="PANTHER" id="PTHR46648:SF1">
    <property type="entry name" value="ADENOSINE 5'-MONOPHOSPHORAMIDASE HNT1"/>
    <property type="match status" value="1"/>
</dbReference>
<reference evidence="4 5" key="1">
    <citation type="journal article" date="2019" name="Int. J. Syst. Evol. Microbiol.">
        <title>The Global Catalogue of Microorganisms (GCM) 10K type strain sequencing project: providing services to taxonomists for standard genome sequencing and annotation.</title>
        <authorList>
            <consortium name="The Broad Institute Genomics Platform"/>
            <consortium name="The Broad Institute Genome Sequencing Center for Infectious Disease"/>
            <person name="Wu L."/>
            <person name="Ma J."/>
        </authorList>
    </citation>
    <scope>NUCLEOTIDE SEQUENCE [LARGE SCALE GENOMIC DNA]</scope>
    <source>
        <strain evidence="4 5">JCM 11117</strain>
    </source>
</reference>
<keyword evidence="5" id="KW-1185">Reference proteome</keyword>
<dbReference type="PROSITE" id="PS51084">
    <property type="entry name" value="HIT_2"/>
    <property type="match status" value="1"/>
</dbReference>
<dbReference type="InterPro" id="IPR011146">
    <property type="entry name" value="HIT-like"/>
</dbReference>
<evidence type="ECO:0000313" key="4">
    <source>
        <dbReference type="EMBL" id="GAA0897806.1"/>
    </source>
</evidence>
<dbReference type="Pfam" id="PF01230">
    <property type="entry name" value="HIT"/>
    <property type="match status" value="1"/>
</dbReference>
<dbReference type="InterPro" id="IPR036265">
    <property type="entry name" value="HIT-like_sf"/>
</dbReference>
<comment type="caution">
    <text evidence="4">The sequence shown here is derived from an EMBL/GenBank/DDBJ whole genome shotgun (WGS) entry which is preliminary data.</text>
</comment>
<evidence type="ECO:0000256" key="1">
    <source>
        <dbReference type="PROSITE-ProRule" id="PRU00464"/>
    </source>
</evidence>
<dbReference type="PANTHER" id="PTHR46648">
    <property type="entry name" value="HIT FAMILY PROTEIN 1"/>
    <property type="match status" value="1"/>
</dbReference>
<sequence length="146" mass="15342">MEETVTSPPACVFCEILAGRAPATVVAEWPEALAIVPLGPVVDGHVLVIPRVHVEDAATNPAVTAITFGFAARYAREQRRPFNLITSAGPEATQSVTHLHAHYLPRAAGDGLVLPWGDNTRHVTGAEQPAEGSALPRAPASRTGRG</sequence>
<protein>
    <submittedName>
        <fullName evidence="4">HIT family protein</fullName>
    </submittedName>
</protein>
<gene>
    <name evidence="4" type="ORF">GCM10009559_59060</name>
</gene>
<feature type="region of interest" description="Disordered" evidence="2">
    <location>
        <begin position="119"/>
        <end position="146"/>
    </location>
</feature>
<evidence type="ECO:0000313" key="5">
    <source>
        <dbReference type="Proteomes" id="UP001499967"/>
    </source>
</evidence>
<feature type="domain" description="HIT" evidence="3">
    <location>
        <begin position="12"/>
        <end position="113"/>
    </location>
</feature>
<organism evidence="4 5">
    <name type="scientific">Pseudonocardia zijingensis</name>
    <dbReference type="NCBI Taxonomy" id="153376"/>
    <lineage>
        <taxon>Bacteria</taxon>
        <taxon>Bacillati</taxon>
        <taxon>Actinomycetota</taxon>
        <taxon>Actinomycetes</taxon>
        <taxon>Pseudonocardiales</taxon>
        <taxon>Pseudonocardiaceae</taxon>
        <taxon>Pseudonocardia</taxon>
    </lineage>
</organism>
<dbReference type="SUPFAM" id="SSF54197">
    <property type="entry name" value="HIT-like"/>
    <property type="match status" value="1"/>
</dbReference>
<accession>A0ABN1N8Q7</accession>
<name>A0ABN1N8Q7_9PSEU</name>
<evidence type="ECO:0000256" key="2">
    <source>
        <dbReference type="SAM" id="MobiDB-lite"/>
    </source>
</evidence>
<evidence type="ECO:0000259" key="3">
    <source>
        <dbReference type="PROSITE" id="PS51084"/>
    </source>
</evidence>
<dbReference type="Proteomes" id="UP001499967">
    <property type="component" value="Unassembled WGS sequence"/>
</dbReference>
<dbReference type="InterPro" id="IPR001310">
    <property type="entry name" value="Histidine_triad_HIT"/>
</dbReference>
<proteinExistence type="predicted"/>